<dbReference type="GO" id="GO:0003688">
    <property type="term" value="F:DNA replication origin binding"/>
    <property type="evidence" value="ECO:0007669"/>
    <property type="project" value="InterPro"/>
</dbReference>
<gene>
    <name evidence="2" type="ORF">FQ775_01130</name>
</gene>
<organism evidence="2 3">
    <name type="scientific">Nitratireductor mangrovi</name>
    <dbReference type="NCBI Taxonomy" id="2599600"/>
    <lineage>
        <taxon>Bacteria</taxon>
        <taxon>Pseudomonadati</taxon>
        <taxon>Pseudomonadota</taxon>
        <taxon>Alphaproteobacteria</taxon>
        <taxon>Hyphomicrobiales</taxon>
        <taxon>Phyllobacteriaceae</taxon>
        <taxon>Nitratireductor</taxon>
    </lineage>
</organism>
<reference evidence="2" key="1">
    <citation type="submission" date="2020-04" db="EMBL/GenBank/DDBJ databases">
        <title>Nitratireductor sp. nov. isolated from mangrove soil.</title>
        <authorList>
            <person name="Ye Y."/>
        </authorList>
    </citation>
    <scope>NUCLEOTIDE SEQUENCE</scope>
    <source>
        <strain evidence="2">SY7</strain>
    </source>
</reference>
<protein>
    <recommendedName>
        <fullName evidence="1">Chromosomal replication initiator DnaA C-terminal domain-containing protein</fullName>
    </recommendedName>
</protein>
<dbReference type="CDD" id="cd06571">
    <property type="entry name" value="Bac_DnaA_C"/>
    <property type="match status" value="1"/>
</dbReference>
<dbReference type="EMBL" id="CP042301">
    <property type="protein sequence ID" value="QDY99084.1"/>
    <property type="molecule type" value="Genomic_DNA"/>
</dbReference>
<dbReference type="InterPro" id="IPR013159">
    <property type="entry name" value="DnaA_C"/>
</dbReference>
<feature type="domain" description="Chromosomal replication initiator DnaA C-terminal" evidence="1">
    <location>
        <begin position="3"/>
        <end position="71"/>
    </location>
</feature>
<keyword evidence="3" id="KW-1185">Reference proteome</keyword>
<name>A0A5B8KU03_9HYPH</name>
<dbReference type="OrthoDB" id="5293895at2"/>
<accession>A0A5B8KU03</accession>
<proteinExistence type="predicted"/>
<sequence length="211" mass="23267">MIAIREIIALTALNFGFDARDIVADNRTTPVRIARHVAMYVARKTTPHSMEVIGKAFNRDHTTVIYAVEKIEAEIRADPKLKALVKAIARNVEFRERIEALGGIDVLPLARRIAADPVRRAMSASVMEVSALAGTMLDLWEIAQAAEEAIRLRERVIAITSDEVMTSALMEEEDATSARIAALETAILDEMAALRGETPEEEETTDGRCHS</sequence>
<dbReference type="SMART" id="SM00760">
    <property type="entry name" value="Bac_DnaA_C"/>
    <property type="match status" value="1"/>
</dbReference>
<dbReference type="AlphaFoldDB" id="A0A5B8KU03"/>
<dbReference type="KEGG" id="niy:FQ775_01130"/>
<dbReference type="InterPro" id="IPR010921">
    <property type="entry name" value="Trp_repressor/repl_initiator"/>
</dbReference>
<dbReference type="PANTHER" id="PTHR30050:SF2">
    <property type="entry name" value="CHROMOSOMAL REPLICATION INITIATOR PROTEIN DNAA"/>
    <property type="match status" value="1"/>
</dbReference>
<dbReference type="RefSeq" id="WP_146297734.1">
    <property type="nucleotide sequence ID" value="NZ_CP042301.2"/>
</dbReference>
<dbReference type="Gene3D" id="1.10.1750.10">
    <property type="match status" value="1"/>
</dbReference>
<dbReference type="GO" id="GO:0005524">
    <property type="term" value="F:ATP binding"/>
    <property type="evidence" value="ECO:0007669"/>
    <property type="project" value="InterPro"/>
</dbReference>
<dbReference type="SUPFAM" id="SSF48295">
    <property type="entry name" value="TrpR-like"/>
    <property type="match status" value="1"/>
</dbReference>
<dbReference type="Proteomes" id="UP000321389">
    <property type="component" value="Chromosome"/>
</dbReference>
<dbReference type="Pfam" id="PF08299">
    <property type="entry name" value="Bac_DnaA_C"/>
    <property type="match status" value="1"/>
</dbReference>
<dbReference type="GO" id="GO:0005886">
    <property type="term" value="C:plasma membrane"/>
    <property type="evidence" value="ECO:0007669"/>
    <property type="project" value="TreeGrafter"/>
</dbReference>
<evidence type="ECO:0000259" key="1">
    <source>
        <dbReference type="SMART" id="SM00760"/>
    </source>
</evidence>
<dbReference type="PANTHER" id="PTHR30050">
    <property type="entry name" value="CHROMOSOMAL REPLICATION INITIATOR PROTEIN DNAA"/>
    <property type="match status" value="1"/>
</dbReference>
<dbReference type="InterPro" id="IPR018312">
    <property type="entry name" value="Chromosome_initiator_DnaA_CS"/>
</dbReference>
<evidence type="ECO:0000313" key="2">
    <source>
        <dbReference type="EMBL" id="QDY99084.1"/>
    </source>
</evidence>
<dbReference type="GO" id="GO:0006275">
    <property type="term" value="P:regulation of DNA replication"/>
    <property type="evidence" value="ECO:0007669"/>
    <property type="project" value="InterPro"/>
</dbReference>
<dbReference type="GO" id="GO:0006270">
    <property type="term" value="P:DNA replication initiation"/>
    <property type="evidence" value="ECO:0007669"/>
    <property type="project" value="InterPro"/>
</dbReference>
<evidence type="ECO:0000313" key="3">
    <source>
        <dbReference type="Proteomes" id="UP000321389"/>
    </source>
</evidence>
<dbReference type="PROSITE" id="PS01008">
    <property type="entry name" value="DNAA"/>
    <property type="match status" value="1"/>
</dbReference>